<dbReference type="Proteomes" id="UP001172101">
    <property type="component" value="Unassembled WGS sequence"/>
</dbReference>
<dbReference type="PANTHER" id="PTHR28009">
    <property type="entry name" value="PHEROMONE ALPHA FACTOR RECEPTOR"/>
    <property type="match status" value="1"/>
</dbReference>
<feature type="transmembrane region" description="Helical" evidence="1">
    <location>
        <begin position="207"/>
        <end position="228"/>
    </location>
</feature>
<evidence type="ECO:0000313" key="3">
    <source>
        <dbReference type="Proteomes" id="UP001172101"/>
    </source>
</evidence>
<protein>
    <submittedName>
        <fullName evidence="2">GPCR fungal pheromone mating factor</fullName>
    </submittedName>
</protein>
<keyword evidence="3" id="KW-1185">Reference proteome</keyword>
<evidence type="ECO:0000313" key="2">
    <source>
        <dbReference type="EMBL" id="KAK0733114.1"/>
    </source>
</evidence>
<reference evidence="2" key="1">
    <citation type="submission" date="2023-06" db="EMBL/GenBank/DDBJ databases">
        <title>Genome-scale phylogeny and comparative genomics of the fungal order Sordariales.</title>
        <authorList>
            <consortium name="Lawrence Berkeley National Laboratory"/>
            <person name="Hensen N."/>
            <person name="Bonometti L."/>
            <person name="Westerberg I."/>
            <person name="Brannstrom I.O."/>
            <person name="Guillou S."/>
            <person name="Cros-Aarteil S."/>
            <person name="Calhoun S."/>
            <person name="Haridas S."/>
            <person name="Kuo A."/>
            <person name="Mondo S."/>
            <person name="Pangilinan J."/>
            <person name="Riley R."/>
            <person name="LaButti K."/>
            <person name="Andreopoulos B."/>
            <person name="Lipzen A."/>
            <person name="Chen C."/>
            <person name="Yanf M."/>
            <person name="Daum C."/>
            <person name="Ng V."/>
            <person name="Clum A."/>
            <person name="Steindorff A."/>
            <person name="Ohm R."/>
            <person name="Martin F."/>
            <person name="Silar P."/>
            <person name="Natvig D."/>
            <person name="Lalanne C."/>
            <person name="Gautier V."/>
            <person name="Ament-velasquez S.L."/>
            <person name="Kruys A."/>
            <person name="Hutchinson M.I."/>
            <person name="Powell A.J."/>
            <person name="Barry K."/>
            <person name="Miller A.N."/>
            <person name="Grigoriev I.V."/>
            <person name="Debuchy R."/>
            <person name="Gladieux P."/>
            <person name="Thoren M.H."/>
            <person name="Johannesson H."/>
        </authorList>
    </citation>
    <scope>NUCLEOTIDE SEQUENCE</scope>
    <source>
        <strain evidence="2">SMH2392-1A</strain>
    </source>
</reference>
<dbReference type="Pfam" id="PF02116">
    <property type="entry name" value="STE2"/>
    <property type="match status" value="1"/>
</dbReference>
<dbReference type="InterPro" id="IPR000366">
    <property type="entry name" value="GPCR_STE2"/>
</dbReference>
<keyword evidence="1" id="KW-1133">Transmembrane helix</keyword>
<gene>
    <name evidence="2" type="ORF">B0T26DRAFT_682901</name>
</gene>
<keyword evidence="1" id="KW-0472">Membrane</keyword>
<evidence type="ECO:0000256" key="1">
    <source>
        <dbReference type="SAM" id="Phobius"/>
    </source>
</evidence>
<dbReference type="AlphaFoldDB" id="A0AA40E9A5"/>
<dbReference type="Gene3D" id="1.10.287.920">
    <property type="entry name" value="Pheromone alpha factor receptor"/>
    <property type="match status" value="1"/>
</dbReference>
<dbReference type="GeneID" id="85324039"/>
<organism evidence="2 3">
    <name type="scientific">Lasiosphaeria miniovina</name>
    <dbReference type="NCBI Taxonomy" id="1954250"/>
    <lineage>
        <taxon>Eukaryota</taxon>
        <taxon>Fungi</taxon>
        <taxon>Dikarya</taxon>
        <taxon>Ascomycota</taxon>
        <taxon>Pezizomycotina</taxon>
        <taxon>Sordariomycetes</taxon>
        <taxon>Sordariomycetidae</taxon>
        <taxon>Sordariales</taxon>
        <taxon>Lasiosphaeriaceae</taxon>
        <taxon>Lasiosphaeria</taxon>
    </lineage>
</organism>
<dbReference type="GO" id="GO:0004932">
    <property type="term" value="F:mating-type factor pheromone receptor activity"/>
    <property type="evidence" value="ECO:0007669"/>
    <property type="project" value="InterPro"/>
</dbReference>
<dbReference type="RefSeq" id="XP_060301991.1">
    <property type="nucleotide sequence ID" value="XM_060440769.1"/>
</dbReference>
<sequence length="289" mass="31916">MVSSNPGGSEGGFDPLTQPAFILASDGQTPINFTLADIDMVYQVATSSAANYGSQVGASFVMLAVVLVMTPRSRFRRLPVIVSILALTTNMIRMLLLALFYSSSWLHFYTVVSGDVQFVSQTDYNLSVAATILSIPITILILLALIVQAWSMLQLWPSLQKWTATALSVVLVVVTIGFNFAITIIQAQAILYGKTQDASMRWIRSTYLGLITASICWFCFLFNIRLVIHMWTNRSFLPSLKGLTAMDVLVITNGILMLVPGTFFVPFHFPPFTISPLTSRRMEHVNIAC</sequence>
<dbReference type="CDD" id="cd14939">
    <property type="entry name" value="7tmD_STE2"/>
    <property type="match status" value="1"/>
</dbReference>
<feature type="transmembrane region" description="Helical" evidence="1">
    <location>
        <begin position="49"/>
        <end position="68"/>
    </location>
</feature>
<dbReference type="GO" id="GO:0000750">
    <property type="term" value="P:pheromone-dependent signal transduction involved in conjugation with cellular fusion"/>
    <property type="evidence" value="ECO:0007669"/>
    <property type="project" value="TreeGrafter"/>
</dbReference>
<comment type="caution">
    <text evidence="2">The sequence shown here is derived from an EMBL/GenBank/DDBJ whole genome shotgun (WGS) entry which is preliminary data.</text>
</comment>
<feature type="transmembrane region" description="Helical" evidence="1">
    <location>
        <begin position="248"/>
        <end position="269"/>
    </location>
</feature>
<keyword evidence="1" id="KW-0812">Transmembrane</keyword>
<feature type="transmembrane region" description="Helical" evidence="1">
    <location>
        <begin position="80"/>
        <end position="106"/>
    </location>
</feature>
<dbReference type="GO" id="GO:0038038">
    <property type="term" value="C:G protein-coupled receptor homodimeric complex"/>
    <property type="evidence" value="ECO:0007669"/>
    <property type="project" value="TreeGrafter"/>
</dbReference>
<proteinExistence type="predicted"/>
<dbReference type="InterPro" id="IPR027458">
    <property type="entry name" value="STE2_TM1-TM2_sf"/>
</dbReference>
<dbReference type="EMBL" id="JAUIRO010000001">
    <property type="protein sequence ID" value="KAK0733114.1"/>
    <property type="molecule type" value="Genomic_DNA"/>
</dbReference>
<accession>A0AA40E9A5</accession>
<feature type="transmembrane region" description="Helical" evidence="1">
    <location>
        <begin position="126"/>
        <end position="150"/>
    </location>
</feature>
<feature type="transmembrane region" description="Helical" evidence="1">
    <location>
        <begin position="162"/>
        <end position="187"/>
    </location>
</feature>
<name>A0AA40E9A5_9PEZI</name>
<dbReference type="PANTHER" id="PTHR28009:SF1">
    <property type="entry name" value="PHEROMONE ALPHA FACTOR RECEPTOR"/>
    <property type="match status" value="1"/>
</dbReference>